<dbReference type="EMBL" id="CH408057">
    <property type="protein sequence ID" value="EDV09898.1"/>
    <property type="molecule type" value="Genomic_DNA"/>
</dbReference>
<dbReference type="Proteomes" id="UP000008335">
    <property type="component" value="Unassembled WGS sequence"/>
</dbReference>
<organism evidence="1 2">
    <name type="scientific">Saccharomyces cerevisiae (strain RM11-1a)</name>
    <name type="common">Baker's yeast</name>
    <dbReference type="NCBI Taxonomy" id="285006"/>
    <lineage>
        <taxon>Eukaryota</taxon>
        <taxon>Fungi</taxon>
        <taxon>Dikarya</taxon>
        <taxon>Ascomycota</taxon>
        <taxon>Saccharomycotina</taxon>
        <taxon>Saccharomycetes</taxon>
        <taxon>Saccharomycetales</taxon>
        <taxon>Saccharomycetaceae</taxon>
        <taxon>Saccharomyces</taxon>
    </lineage>
</organism>
<dbReference type="AlphaFoldDB" id="B3LUR7"/>
<dbReference type="OrthoDB" id="2428527at2759"/>
<keyword evidence="2" id="KW-1185">Reference proteome</keyword>
<dbReference type="HOGENOM" id="CLU_1732527_0_0_1"/>
<evidence type="ECO:0000313" key="1">
    <source>
        <dbReference type="EMBL" id="EDV09898.1"/>
    </source>
</evidence>
<reference evidence="1" key="1">
    <citation type="submission" date="2005-03" db="EMBL/GenBank/DDBJ databases">
        <authorList>
            <person name="Giovannoni S.J."/>
            <person name="Cho J.-C."/>
            <person name="Ferriera S."/>
            <person name="Johnson J."/>
            <person name="Kravitz S."/>
            <person name="Halpern A."/>
            <person name="Remington K."/>
            <person name="Beeson K."/>
            <person name="Tran B."/>
            <person name="Rogers Y.-H."/>
            <person name="Friedman R."/>
            <person name="Venter J.C."/>
        </authorList>
    </citation>
    <scope>NUCLEOTIDE SEQUENCE</scope>
    <source>
        <strain evidence="1">RM11-1a</strain>
    </source>
</reference>
<evidence type="ECO:0000313" key="2">
    <source>
        <dbReference type="Proteomes" id="UP000008335"/>
    </source>
</evidence>
<accession>B3LUR7</accession>
<sequence length="151" mass="17517">MIFGPTSVYSKCSAKSSGIIKDTAKLPISRVRIKIMLEITVSFLFFDRFPRSFLNHNLYDSICPFFAWQYTSYYLSIYRQSFLFHFLQKDFSNDFVSEELIYALVALGAKNSFDNSLSKHTYEYYNHSKRNLLEDSTNKNSAFSSASVTKP</sequence>
<reference evidence="1" key="2">
    <citation type="submission" date="2005-07" db="EMBL/GenBank/DDBJ databases">
        <title>Annotation of the Saccharomyces cerevisiae RM11-1a Genome.</title>
        <authorList>
            <consortium name="The Broad Institute Genome Sequencing Platform"/>
            <person name="Birren B."/>
            <person name="Lander E."/>
            <person name="Galagan J."/>
            <person name="Nusbaum C."/>
            <person name="Devon K."/>
            <person name="Cuomo C."/>
            <person name="Jaffe D."/>
            <person name="Butler J."/>
            <person name="Alvarez P."/>
            <person name="Gnerre S."/>
            <person name="Grabherr M."/>
            <person name="Kleber M."/>
            <person name="Mauceli E."/>
            <person name="Brockman W."/>
            <person name="MacCallum I.A."/>
            <person name="Rounsley S."/>
            <person name="Young S."/>
            <person name="LaButti K."/>
            <person name="Pushparaj V."/>
            <person name="DeCaprio D."/>
            <person name="Crawford M."/>
            <person name="Koehrsen M."/>
            <person name="Engels R."/>
            <person name="Montgomery P."/>
            <person name="Pearson M."/>
            <person name="Howarth C."/>
            <person name="Larson L."/>
            <person name="Luoma S."/>
            <person name="White J."/>
            <person name="O'Leary S."/>
            <person name="Kodira C."/>
            <person name="Zeng Q."/>
            <person name="Yandava C."/>
            <person name="Alvarado L."/>
            <person name="Pratt S."/>
            <person name="Kruglyak L."/>
        </authorList>
    </citation>
    <scope>NUCLEOTIDE SEQUENCE</scope>
    <source>
        <strain evidence="1">RM11-1a</strain>
    </source>
</reference>
<gene>
    <name evidence="1" type="ORF">SCRG_05606</name>
</gene>
<name>B3LUR7_YEAS1</name>
<proteinExistence type="predicted"/>
<protein>
    <submittedName>
        <fullName evidence="1">Uncharacterized protein</fullName>
    </submittedName>
</protein>